<comment type="caution">
    <text evidence="8">The sequence shown here is derived from an EMBL/GenBank/DDBJ whole genome shotgun (WGS) entry which is preliminary data.</text>
</comment>
<dbReference type="GO" id="GO:0006508">
    <property type="term" value="P:proteolysis"/>
    <property type="evidence" value="ECO:0007669"/>
    <property type="project" value="UniProtKB-KW"/>
</dbReference>
<evidence type="ECO:0000256" key="6">
    <source>
        <dbReference type="RuleBase" id="RU003435"/>
    </source>
</evidence>
<dbReference type="GO" id="GO:0004222">
    <property type="term" value="F:metalloendopeptidase activity"/>
    <property type="evidence" value="ECO:0007669"/>
    <property type="project" value="InterPro"/>
</dbReference>
<feature type="non-terminal residue" evidence="8">
    <location>
        <position position="1"/>
    </location>
</feature>
<evidence type="ECO:0000256" key="5">
    <source>
        <dbReference type="ARBA" id="ARBA00023049"/>
    </source>
</evidence>
<keyword evidence="9" id="KW-1185">Reference proteome</keyword>
<keyword evidence="3 6" id="KW-0378">Hydrolase</keyword>
<dbReference type="InterPro" id="IPR001567">
    <property type="entry name" value="Pept_M3A_M3B_dom"/>
</dbReference>
<evidence type="ECO:0000313" key="9">
    <source>
        <dbReference type="Proteomes" id="UP000265520"/>
    </source>
</evidence>
<keyword evidence="4 6" id="KW-0862">Zinc</keyword>
<sequence length="89" mass="10004">YYSYLYAKCFAATIWKKLCQEDPLSPIAGSALRTKFLQHGGARAPAVILNDLVPDGIYRYYDGGIIPDISSLCEEMELGEEHQQKVHLL</sequence>
<name>A0A392NHI2_9FABA</name>
<comment type="similarity">
    <text evidence="6">Belongs to the peptidase M3 family.</text>
</comment>
<evidence type="ECO:0000256" key="3">
    <source>
        <dbReference type="ARBA" id="ARBA00022801"/>
    </source>
</evidence>
<dbReference type="Gene3D" id="1.10.1370.10">
    <property type="entry name" value="Neurolysin, domain 3"/>
    <property type="match status" value="1"/>
</dbReference>
<dbReference type="AlphaFoldDB" id="A0A392NHI2"/>
<comment type="cofactor">
    <cofactor evidence="6">
        <name>Zn(2+)</name>
        <dbReference type="ChEBI" id="CHEBI:29105"/>
    </cofactor>
    <text evidence="6">Binds 1 zinc ion.</text>
</comment>
<organism evidence="8 9">
    <name type="scientific">Trifolium medium</name>
    <dbReference type="NCBI Taxonomy" id="97028"/>
    <lineage>
        <taxon>Eukaryota</taxon>
        <taxon>Viridiplantae</taxon>
        <taxon>Streptophyta</taxon>
        <taxon>Embryophyta</taxon>
        <taxon>Tracheophyta</taxon>
        <taxon>Spermatophyta</taxon>
        <taxon>Magnoliopsida</taxon>
        <taxon>eudicotyledons</taxon>
        <taxon>Gunneridae</taxon>
        <taxon>Pentapetalae</taxon>
        <taxon>rosids</taxon>
        <taxon>fabids</taxon>
        <taxon>Fabales</taxon>
        <taxon>Fabaceae</taxon>
        <taxon>Papilionoideae</taxon>
        <taxon>50 kb inversion clade</taxon>
        <taxon>NPAAA clade</taxon>
        <taxon>Hologalegina</taxon>
        <taxon>IRL clade</taxon>
        <taxon>Trifolieae</taxon>
        <taxon>Trifolium</taxon>
    </lineage>
</organism>
<evidence type="ECO:0000313" key="8">
    <source>
        <dbReference type="EMBL" id="MCH98575.1"/>
    </source>
</evidence>
<dbReference type="GO" id="GO:0046872">
    <property type="term" value="F:metal ion binding"/>
    <property type="evidence" value="ECO:0007669"/>
    <property type="project" value="UniProtKB-UniRule"/>
</dbReference>
<dbReference type="InterPro" id="IPR024077">
    <property type="entry name" value="Neurolysin/TOP_dom2"/>
</dbReference>
<proteinExistence type="inferred from homology"/>
<evidence type="ECO:0000256" key="4">
    <source>
        <dbReference type="ARBA" id="ARBA00022833"/>
    </source>
</evidence>
<dbReference type="Pfam" id="PF01432">
    <property type="entry name" value="Peptidase_M3"/>
    <property type="match status" value="1"/>
</dbReference>
<accession>A0A392NHI2</accession>
<dbReference type="Proteomes" id="UP000265520">
    <property type="component" value="Unassembled WGS sequence"/>
</dbReference>
<protein>
    <submittedName>
        <fullName evidence="8">Mitochondrial-like intermediate peptidase-like</fullName>
    </submittedName>
</protein>
<evidence type="ECO:0000256" key="1">
    <source>
        <dbReference type="ARBA" id="ARBA00022670"/>
    </source>
</evidence>
<evidence type="ECO:0000259" key="7">
    <source>
        <dbReference type="Pfam" id="PF01432"/>
    </source>
</evidence>
<keyword evidence="5 6" id="KW-0482">Metalloprotease</keyword>
<feature type="domain" description="Peptidase M3A/M3B catalytic" evidence="7">
    <location>
        <begin position="1"/>
        <end position="51"/>
    </location>
</feature>
<keyword evidence="2 6" id="KW-0479">Metal-binding</keyword>
<evidence type="ECO:0000256" key="2">
    <source>
        <dbReference type="ARBA" id="ARBA00022723"/>
    </source>
</evidence>
<dbReference type="SUPFAM" id="SSF55486">
    <property type="entry name" value="Metalloproteases ('zincins'), catalytic domain"/>
    <property type="match status" value="1"/>
</dbReference>
<dbReference type="EMBL" id="LXQA010038002">
    <property type="protein sequence ID" value="MCH98575.1"/>
    <property type="molecule type" value="Genomic_DNA"/>
</dbReference>
<reference evidence="8 9" key="1">
    <citation type="journal article" date="2018" name="Front. Plant Sci.">
        <title>Red Clover (Trifolium pratense) and Zigzag Clover (T. medium) - A Picture of Genomic Similarities and Differences.</title>
        <authorList>
            <person name="Dluhosova J."/>
            <person name="Istvanek J."/>
            <person name="Nedelnik J."/>
            <person name="Repkova J."/>
        </authorList>
    </citation>
    <scope>NUCLEOTIDE SEQUENCE [LARGE SCALE GENOMIC DNA]</scope>
    <source>
        <strain evidence="9">cv. 10/8</strain>
        <tissue evidence="8">Leaf</tissue>
    </source>
</reference>
<keyword evidence="1 6" id="KW-0645">Protease</keyword>